<reference evidence="10" key="2">
    <citation type="submission" date="2020-01" db="EMBL/GenBank/DDBJ databases">
        <authorList>
            <person name="Korhonen P.K.K."/>
            <person name="Guangxu M.G."/>
            <person name="Wang T.W."/>
            <person name="Stroehlein A.J.S."/>
            <person name="Young N.D."/>
            <person name="Ang C.-S.A."/>
            <person name="Fernando D.W.F."/>
            <person name="Lu H.L."/>
            <person name="Taylor S.T."/>
            <person name="Ehtesham M.E.M."/>
            <person name="Najaraj S.H.N."/>
            <person name="Harsha G.H.G."/>
            <person name="Madugundu A.M."/>
            <person name="Renuse S.R."/>
            <person name="Holt D.H."/>
            <person name="Pandey A.P."/>
            <person name="Papenfuss A.P."/>
            <person name="Gasser R.B.G."/>
            <person name="Fischer K.F."/>
        </authorList>
    </citation>
    <scope>NUCLEOTIDE SEQUENCE</scope>
    <source>
        <strain evidence="10">SSS_KF_BRIS2020</strain>
    </source>
</reference>
<evidence type="ECO:0000313" key="11">
    <source>
        <dbReference type="EnsemblMetazoa" id="KAF7495577.1"/>
    </source>
</evidence>
<dbReference type="OrthoDB" id="20282at2759"/>
<keyword evidence="7" id="KW-0143">Chaperone</keyword>
<evidence type="ECO:0000313" key="10">
    <source>
        <dbReference type="EMBL" id="KAF7495577.1"/>
    </source>
</evidence>
<evidence type="ECO:0000256" key="4">
    <source>
        <dbReference type="ARBA" id="ARBA00011695"/>
    </source>
</evidence>
<dbReference type="InterPro" id="IPR009053">
    <property type="entry name" value="Prefoldin"/>
</dbReference>
<comment type="subunit">
    <text evidence="8">Component of the PAQosome complex which is responsible for the biogenesis of several protein complexes and which consists of R2TP complex members RUVBL1, RUVBL2, RPAP3 and PIH1D1, URI complex members PFDN2, PFDN6, PDRG1, UXT and URI1 as well as ASDURF, POLR2E and DNAAF10/WDR92.</text>
</comment>
<dbReference type="PANTHER" id="PTHR21162">
    <property type="entry name" value="P53 AND DNA DAMAGE-REGULATED PROTEIN"/>
    <property type="match status" value="1"/>
</dbReference>
<keyword evidence="9" id="KW-0175">Coiled coil</keyword>
<gene>
    <name evidence="10" type="ORF">SSS_7815</name>
</gene>
<comment type="subunit">
    <text evidence="4">Heterohexamer of two PFD-alpha type and four PFD-beta type subunits.</text>
</comment>
<accession>A0A834RH60</accession>
<evidence type="ECO:0000256" key="6">
    <source>
        <dbReference type="ARBA" id="ARBA00022490"/>
    </source>
</evidence>
<dbReference type="Pfam" id="PF01920">
    <property type="entry name" value="Prefoldin_2"/>
    <property type="match status" value="1"/>
</dbReference>
<dbReference type="GO" id="GO:0006457">
    <property type="term" value="P:protein folding"/>
    <property type="evidence" value="ECO:0007669"/>
    <property type="project" value="InterPro"/>
</dbReference>
<dbReference type="InterPro" id="IPR030482">
    <property type="entry name" value="PDRG1"/>
</dbReference>
<dbReference type="SUPFAM" id="SSF46579">
    <property type="entry name" value="Prefoldin"/>
    <property type="match status" value="1"/>
</dbReference>
<dbReference type="Proteomes" id="UP000070412">
    <property type="component" value="Unassembled WGS sequence"/>
</dbReference>
<evidence type="ECO:0000256" key="3">
    <source>
        <dbReference type="ARBA" id="ARBA00008045"/>
    </source>
</evidence>
<keyword evidence="6" id="KW-0963">Cytoplasm</keyword>
<reference evidence="12" key="1">
    <citation type="journal article" date="2020" name="PLoS Negl. Trop. Dis.">
        <title>High-quality nuclear genome for Sarcoptes scabiei-A critical resource for a neglected parasite.</title>
        <authorList>
            <person name="Korhonen P.K."/>
            <person name="Gasser R.B."/>
            <person name="Ma G."/>
            <person name="Wang T."/>
            <person name="Stroehlein A.J."/>
            <person name="Young N.D."/>
            <person name="Ang C.S."/>
            <person name="Fernando D.D."/>
            <person name="Lu H.C."/>
            <person name="Taylor S."/>
            <person name="Reynolds S.L."/>
            <person name="Mofiz E."/>
            <person name="Najaraj S.H."/>
            <person name="Gowda H."/>
            <person name="Madugundu A."/>
            <person name="Renuse S."/>
            <person name="Holt D."/>
            <person name="Pandey A."/>
            <person name="Papenfuss A.T."/>
            <person name="Fischer K."/>
        </authorList>
    </citation>
    <scope>NUCLEOTIDE SEQUENCE [LARGE SCALE GENOMIC DNA]</scope>
</reference>
<comment type="similarity">
    <text evidence="3">Belongs to the prefoldin subunit beta family.</text>
</comment>
<dbReference type="EMBL" id="WVUK01000047">
    <property type="protein sequence ID" value="KAF7495577.1"/>
    <property type="molecule type" value="Genomic_DNA"/>
</dbReference>
<protein>
    <recommendedName>
        <fullName evidence="5">p53 and DNA damage-regulated protein 1</fullName>
    </recommendedName>
</protein>
<evidence type="ECO:0000256" key="9">
    <source>
        <dbReference type="SAM" id="Coils"/>
    </source>
</evidence>
<evidence type="ECO:0000313" key="12">
    <source>
        <dbReference type="Proteomes" id="UP000070412"/>
    </source>
</evidence>
<evidence type="ECO:0000256" key="2">
    <source>
        <dbReference type="ARBA" id="ARBA00004496"/>
    </source>
</evidence>
<dbReference type="GO" id="GO:0016272">
    <property type="term" value="C:prefoldin complex"/>
    <property type="evidence" value="ECO:0007669"/>
    <property type="project" value="InterPro"/>
</dbReference>
<dbReference type="EnsemblMetazoa" id="SSS_7815s_mrna">
    <property type="protein sequence ID" value="KAF7495577.1"/>
    <property type="gene ID" value="SSS_7815"/>
</dbReference>
<comment type="function">
    <text evidence="1">May play a role in chaperone-mediated protein folding.</text>
</comment>
<dbReference type="InterPro" id="IPR002777">
    <property type="entry name" value="PFD_beta-like"/>
</dbReference>
<dbReference type="GO" id="GO:0051082">
    <property type="term" value="F:unfolded protein binding"/>
    <property type="evidence" value="ECO:0007669"/>
    <property type="project" value="InterPro"/>
</dbReference>
<evidence type="ECO:0000256" key="8">
    <source>
        <dbReference type="ARBA" id="ARBA00026022"/>
    </source>
</evidence>
<dbReference type="GO" id="GO:0005737">
    <property type="term" value="C:cytoplasm"/>
    <property type="evidence" value="ECO:0007669"/>
    <property type="project" value="UniProtKB-SubCell"/>
</dbReference>
<name>A0A834RH60_SARSC</name>
<keyword evidence="12" id="KW-1185">Reference proteome</keyword>
<dbReference type="Gene3D" id="1.10.287.370">
    <property type="match status" value="1"/>
</dbReference>
<dbReference type="AlphaFoldDB" id="A0A834RH60"/>
<evidence type="ECO:0000256" key="7">
    <source>
        <dbReference type="ARBA" id="ARBA00023186"/>
    </source>
</evidence>
<evidence type="ECO:0000256" key="5">
    <source>
        <dbReference type="ARBA" id="ARBA00016313"/>
    </source>
</evidence>
<feature type="coiled-coil region" evidence="9">
    <location>
        <begin position="68"/>
        <end position="106"/>
    </location>
</feature>
<sequence>METEIHDVLDRLRESETIGESVLRDRSEIVQLDRIRQKNREALTALKKSDPNDGIYLCIGNMFIKHHNQRAQSLIQQEQKQIDEHLEKLYKQVKDNVGELQKLENSYGSFDSFNLKSMSTNEMKSINVILDQVKKLDL</sequence>
<evidence type="ECO:0000256" key="1">
    <source>
        <dbReference type="ARBA" id="ARBA00003581"/>
    </source>
</evidence>
<proteinExistence type="inferred from homology"/>
<dbReference type="CDD" id="cd22860">
    <property type="entry name" value="PDRG1"/>
    <property type="match status" value="1"/>
</dbReference>
<comment type="subcellular location">
    <subcellularLocation>
        <location evidence="2">Cytoplasm</location>
    </subcellularLocation>
</comment>
<reference evidence="11" key="3">
    <citation type="submission" date="2022-06" db="UniProtKB">
        <authorList>
            <consortium name="EnsemblMetazoa"/>
        </authorList>
    </citation>
    <scope>IDENTIFICATION</scope>
</reference>
<dbReference type="PANTHER" id="PTHR21162:SF0">
    <property type="entry name" value="P53 AND DNA DAMAGE-REGULATED PROTEIN 1"/>
    <property type="match status" value="1"/>
</dbReference>
<organism evidence="10">
    <name type="scientific">Sarcoptes scabiei</name>
    <name type="common">Itch mite</name>
    <name type="synonym">Acarus scabiei</name>
    <dbReference type="NCBI Taxonomy" id="52283"/>
    <lineage>
        <taxon>Eukaryota</taxon>
        <taxon>Metazoa</taxon>
        <taxon>Ecdysozoa</taxon>
        <taxon>Arthropoda</taxon>
        <taxon>Chelicerata</taxon>
        <taxon>Arachnida</taxon>
        <taxon>Acari</taxon>
        <taxon>Acariformes</taxon>
        <taxon>Sarcoptiformes</taxon>
        <taxon>Astigmata</taxon>
        <taxon>Psoroptidia</taxon>
        <taxon>Sarcoptoidea</taxon>
        <taxon>Sarcoptidae</taxon>
        <taxon>Sarcoptinae</taxon>
        <taxon>Sarcoptes</taxon>
    </lineage>
</organism>